<evidence type="ECO:0000313" key="2">
    <source>
        <dbReference type="Proteomes" id="UP000220133"/>
    </source>
</evidence>
<evidence type="ECO:0000313" key="1">
    <source>
        <dbReference type="EMBL" id="ATL46567.1"/>
    </source>
</evidence>
<dbReference type="KEGG" id="cbae:COR50_04885"/>
<dbReference type="Proteomes" id="UP000220133">
    <property type="component" value="Chromosome"/>
</dbReference>
<dbReference type="EMBL" id="CP023777">
    <property type="protein sequence ID" value="ATL46567.1"/>
    <property type="molecule type" value="Genomic_DNA"/>
</dbReference>
<name>A0A291QRK3_9BACT</name>
<reference evidence="1 2" key="1">
    <citation type="submission" date="2017-10" db="EMBL/GenBank/DDBJ databases">
        <title>Paenichitinophaga pekingensis gen. nov., sp. nov., isolated from activated sludge.</title>
        <authorList>
            <person name="Jin D."/>
            <person name="Kong X."/>
            <person name="Deng Y."/>
            <person name="Bai Z."/>
        </authorList>
    </citation>
    <scope>NUCLEOTIDE SEQUENCE [LARGE SCALE GENOMIC DNA]</scope>
    <source>
        <strain evidence="1 2">13</strain>
    </source>
</reference>
<proteinExistence type="predicted"/>
<organism evidence="1 2">
    <name type="scientific">Chitinophaga caeni</name>
    <dbReference type="NCBI Taxonomy" id="2029983"/>
    <lineage>
        <taxon>Bacteria</taxon>
        <taxon>Pseudomonadati</taxon>
        <taxon>Bacteroidota</taxon>
        <taxon>Chitinophagia</taxon>
        <taxon>Chitinophagales</taxon>
        <taxon>Chitinophagaceae</taxon>
        <taxon>Chitinophaga</taxon>
    </lineage>
</organism>
<sequence length="100" mass="11597">MKNNNILAKIRIQHTQGAVIASFTDFEIFKEISLKENKEFNNWEIGVNDKIGIEGKEYTVKSIFTIIHNETVKNSGQYGMSAVVVDERNEYNFEIVYYVE</sequence>
<gene>
    <name evidence="1" type="ORF">COR50_04885</name>
</gene>
<accession>A0A291QRK3</accession>
<dbReference type="RefSeq" id="WP_098192955.1">
    <property type="nucleotide sequence ID" value="NZ_CP023777.1"/>
</dbReference>
<protein>
    <submittedName>
        <fullName evidence="1">Uncharacterized protein</fullName>
    </submittedName>
</protein>
<keyword evidence="2" id="KW-1185">Reference proteome</keyword>
<dbReference type="AlphaFoldDB" id="A0A291QRK3"/>